<dbReference type="Proteomes" id="UP001596058">
    <property type="component" value="Unassembled WGS sequence"/>
</dbReference>
<evidence type="ECO:0000256" key="5">
    <source>
        <dbReference type="SAM" id="SignalP"/>
    </source>
</evidence>
<name>A0ABW1D2Y0_9ACTN</name>
<evidence type="ECO:0000256" key="1">
    <source>
        <dbReference type="ARBA" id="ARBA00004196"/>
    </source>
</evidence>
<feature type="domain" description="Fe/B12 periplasmic-binding" evidence="6">
    <location>
        <begin position="54"/>
        <end position="328"/>
    </location>
</feature>
<comment type="subcellular location">
    <subcellularLocation>
        <location evidence="1">Cell envelope</location>
    </subcellularLocation>
</comment>
<keyword evidence="3" id="KW-0813">Transport</keyword>
<dbReference type="SUPFAM" id="SSF53807">
    <property type="entry name" value="Helical backbone' metal receptor"/>
    <property type="match status" value="1"/>
</dbReference>
<dbReference type="Pfam" id="PF01497">
    <property type="entry name" value="Peripla_BP_2"/>
    <property type="match status" value="1"/>
</dbReference>
<dbReference type="Gene3D" id="3.40.50.1980">
    <property type="entry name" value="Nitrogenase molybdenum iron protein domain"/>
    <property type="match status" value="2"/>
</dbReference>
<gene>
    <name evidence="7" type="primary">fepB</name>
    <name evidence="7" type="ORF">ACFPZ3_52015</name>
</gene>
<organism evidence="7 8">
    <name type="scientific">Nonomuraea insulae</name>
    <dbReference type="NCBI Taxonomy" id="1616787"/>
    <lineage>
        <taxon>Bacteria</taxon>
        <taxon>Bacillati</taxon>
        <taxon>Actinomycetota</taxon>
        <taxon>Actinomycetes</taxon>
        <taxon>Streptosporangiales</taxon>
        <taxon>Streptosporangiaceae</taxon>
        <taxon>Nonomuraea</taxon>
    </lineage>
</organism>
<dbReference type="PANTHER" id="PTHR30532:SF24">
    <property type="entry name" value="FERRIC ENTEROBACTIN-BINDING PERIPLASMIC PROTEIN FEPB"/>
    <property type="match status" value="1"/>
</dbReference>
<accession>A0ABW1D2Y0</accession>
<sequence>MASLIRAGLAALVAAVSLAACGSGGDGAAAAKSGPTRTVRHEAGTTEVPATPKRIVSTSVTMTGQLLALGASVVSSQATPPGGPITDADGFFTQWSGVAKERGVQVLYQGYEPDIEKVIAAKPDLIVGSASGADSSAKVYDQLKAVAPTVLFRHDNVTWQELSTKLGQALGLEANAAKVIAGYDERVTEVKGKIKLPDEDVVVLRDNNTDIPVFTEASAQGGLLTALGFKLHAVDAALAAESSKEGGGRKDIVNLAQENVIKAFGDSSIFFAGHSAQQIAATEAKALWKDLPAVTGKRVYDLGVDAFRIDYYSASNILDRIERQFSDA</sequence>
<evidence type="ECO:0000313" key="8">
    <source>
        <dbReference type="Proteomes" id="UP001596058"/>
    </source>
</evidence>
<keyword evidence="8" id="KW-1185">Reference proteome</keyword>
<comment type="caution">
    <text evidence="7">The sequence shown here is derived from an EMBL/GenBank/DDBJ whole genome shotgun (WGS) entry which is preliminary data.</text>
</comment>
<feature type="signal peptide" evidence="5">
    <location>
        <begin position="1"/>
        <end position="19"/>
    </location>
</feature>
<dbReference type="RefSeq" id="WP_379521873.1">
    <property type="nucleotide sequence ID" value="NZ_JBHSPA010000079.1"/>
</dbReference>
<protein>
    <submittedName>
        <fullName evidence="7">Fe2+-enterobactin ABC transporter substrate-binding protein</fullName>
    </submittedName>
</protein>
<evidence type="ECO:0000259" key="6">
    <source>
        <dbReference type="PROSITE" id="PS50983"/>
    </source>
</evidence>
<dbReference type="PROSITE" id="PS50983">
    <property type="entry name" value="FE_B12_PBP"/>
    <property type="match status" value="1"/>
</dbReference>
<dbReference type="PANTHER" id="PTHR30532">
    <property type="entry name" value="IRON III DICITRATE-BINDING PERIPLASMIC PROTEIN"/>
    <property type="match status" value="1"/>
</dbReference>
<dbReference type="CDD" id="cd01146">
    <property type="entry name" value="FhuD"/>
    <property type="match status" value="1"/>
</dbReference>
<evidence type="ECO:0000313" key="7">
    <source>
        <dbReference type="EMBL" id="MFC5832434.1"/>
    </source>
</evidence>
<evidence type="ECO:0000256" key="3">
    <source>
        <dbReference type="ARBA" id="ARBA00022448"/>
    </source>
</evidence>
<dbReference type="PROSITE" id="PS51257">
    <property type="entry name" value="PROKAR_LIPOPROTEIN"/>
    <property type="match status" value="1"/>
</dbReference>
<keyword evidence="4 5" id="KW-0732">Signal</keyword>
<dbReference type="NCBIfam" id="NF008200">
    <property type="entry name" value="PRK10957.1"/>
    <property type="match status" value="1"/>
</dbReference>
<dbReference type="EMBL" id="JBHSPA010000079">
    <property type="protein sequence ID" value="MFC5832434.1"/>
    <property type="molecule type" value="Genomic_DNA"/>
</dbReference>
<reference evidence="8" key="1">
    <citation type="journal article" date="2019" name="Int. J. Syst. Evol. Microbiol.">
        <title>The Global Catalogue of Microorganisms (GCM) 10K type strain sequencing project: providing services to taxonomists for standard genome sequencing and annotation.</title>
        <authorList>
            <consortium name="The Broad Institute Genomics Platform"/>
            <consortium name="The Broad Institute Genome Sequencing Center for Infectious Disease"/>
            <person name="Wu L."/>
            <person name="Ma J."/>
        </authorList>
    </citation>
    <scope>NUCLEOTIDE SEQUENCE [LARGE SCALE GENOMIC DNA]</scope>
    <source>
        <strain evidence="8">CCUG 53903</strain>
    </source>
</reference>
<evidence type="ECO:0000256" key="4">
    <source>
        <dbReference type="ARBA" id="ARBA00022729"/>
    </source>
</evidence>
<dbReference type="InterPro" id="IPR002491">
    <property type="entry name" value="ABC_transptr_periplasmic_BD"/>
</dbReference>
<feature type="chain" id="PRO_5047225758" evidence="5">
    <location>
        <begin position="20"/>
        <end position="328"/>
    </location>
</feature>
<comment type="similarity">
    <text evidence="2">Belongs to the bacterial solute-binding protein 8 family.</text>
</comment>
<proteinExistence type="inferred from homology"/>
<evidence type="ECO:0000256" key="2">
    <source>
        <dbReference type="ARBA" id="ARBA00008814"/>
    </source>
</evidence>
<dbReference type="InterPro" id="IPR051313">
    <property type="entry name" value="Bact_iron-sidero_bind"/>
</dbReference>